<proteinExistence type="predicted"/>
<dbReference type="Proteomes" id="UP001595816">
    <property type="component" value="Unassembled WGS sequence"/>
</dbReference>
<comment type="caution">
    <text evidence="1">The sequence shown here is derived from an EMBL/GenBank/DDBJ whole genome shotgun (WGS) entry which is preliminary data.</text>
</comment>
<sequence>MTPTVIARGDQLRAAAKELRDDVGTGLKAAQEKIRDDATEAGFGPTAAPAAQQFLSAWRAELKAVVDAVEQLAGSLEHAAAGYDAADATAANRVHNLR</sequence>
<name>A0ABV8LZY6_9ACTN</name>
<keyword evidence="2" id="KW-1185">Reference proteome</keyword>
<protein>
    <recommendedName>
        <fullName evidence="3">Excreted virulence factor EspC (Type VII ESX diderm)</fullName>
    </recommendedName>
</protein>
<dbReference type="Gene3D" id="1.10.287.1060">
    <property type="entry name" value="ESAT-6-like"/>
    <property type="match status" value="1"/>
</dbReference>
<organism evidence="1 2">
    <name type="scientific">Hamadaea flava</name>
    <dbReference type="NCBI Taxonomy" id="1742688"/>
    <lineage>
        <taxon>Bacteria</taxon>
        <taxon>Bacillati</taxon>
        <taxon>Actinomycetota</taxon>
        <taxon>Actinomycetes</taxon>
        <taxon>Micromonosporales</taxon>
        <taxon>Micromonosporaceae</taxon>
        <taxon>Hamadaea</taxon>
    </lineage>
</organism>
<reference evidence="2" key="1">
    <citation type="journal article" date="2019" name="Int. J. Syst. Evol. Microbiol.">
        <title>The Global Catalogue of Microorganisms (GCM) 10K type strain sequencing project: providing services to taxonomists for standard genome sequencing and annotation.</title>
        <authorList>
            <consortium name="The Broad Institute Genomics Platform"/>
            <consortium name="The Broad Institute Genome Sequencing Center for Infectious Disease"/>
            <person name="Wu L."/>
            <person name="Ma J."/>
        </authorList>
    </citation>
    <scope>NUCLEOTIDE SEQUENCE [LARGE SCALE GENOMIC DNA]</scope>
    <source>
        <strain evidence="2">CGMCC 4.7289</strain>
    </source>
</reference>
<evidence type="ECO:0008006" key="3">
    <source>
        <dbReference type="Google" id="ProtNLM"/>
    </source>
</evidence>
<dbReference type="RefSeq" id="WP_253762493.1">
    <property type="nucleotide sequence ID" value="NZ_JAMZDZ010000001.1"/>
</dbReference>
<gene>
    <name evidence="1" type="ORF">ACFOZ4_35340</name>
</gene>
<evidence type="ECO:0000313" key="2">
    <source>
        <dbReference type="Proteomes" id="UP001595816"/>
    </source>
</evidence>
<evidence type="ECO:0000313" key="1">
    <source>
        <dbReference type="EMBL" id="MFC4135908.1"/>
    </source>
</evidence>
<accession>A0ABV8LZY6</accession>
<dbReference type="EMBL" id="JBHSAY010000028">
    <property type="protein sequence ID" value="MFC4135908.1"/>
    <property type="molecule type" value="Genomic_DNA"/>
</dbReference>